<feature type="domain" description="Glutamine amidotransferase type-2" evidence="10">
    <location>
        <begin position="2"/>
        <end position="222"/>
    </location>
</feature>
<evidence type="ECO:0000256" key="5">
    <source>
        <dbReference type="ARBA" id="ARBA00022490"/>
    </source>
</evidence>
<dbReference type="EC" id="2.6.1.16" evidence="3"/>
<dbReference type="Gene3D" id="3.60.20.10">
    <property type="entry name" value="Glutamine Phosphoribosylpyrophosphate, subunit 1, domain 1"/>
    <property type="match status" value="1"/>
</dbReference>
<dbReference type="GO" id="GO:0006487">
    <property type="term" value="P:protein N-linked glycosylation"/>
    <property type="evidence" value="ECO:0007669"/>
    <property type="project" value="TreeGrafter"/>
</dbReference>
<comment type="catalytic activity">
    <reaction evidence="1">
        <text>D-fructose 6-phosphate + L-glutamine = D-glucosamine 6-phosphate + L-glutamate</text>
        <dbReference type="Rhea" id="RHEA:13237"/>
        <dbReference type="ChEBI" id="CHEBI:29985"/>
        <dbReference type="ChEBI" id="CHEBI:58359"/>
        <dbReference type="ChEBI" id="CHEBI:58725"/>
        <dbReference type="ChEBI" id="CHEBI:61527"/>
        <dbReference type="EC" id="2.6.1.16"/>
    </reaction>
</comment>
<dbReference type="Gene3D" id="3.40.50.10490">
    <property type="entry name" value="Glucose-6-phosphate isomerase like protein, domain 1"/>
    <property type="match status" value="1"/>
</dbReference>
<dbReference type="GO" id="GO:0004360">
    <property type="term" value="F:glutamine-fructose-6-phosphate transaminase (isomerizing) activity"/>
    <property type="evidence" value="ECO:0007669"/>
    <property type="project" value="UniProtKB-EC"/>
</dbReference>
<dbReference type="EMBL" id="LAZR01035513">
    <property type="protein sequence ID" value="KKL27303.1"/>
    <property type="molecule type" value="Genomic_DNA"/>
</dbReference>
<dbReference type="GO" id="GO:0006047">
    <property type="term" value="P:UDP-N-acetylglucosamine metabolic process"/>
    <property type="evidence" value="ECO:0007669"/>
    <property type="project" value="TreeGrafter"/>
</dbReference>
<sequence>MCGIVGYVGSRPAAPILIDGMRRLEYRGYDSAGIAVLDTNGDLSIHKRVGKLETLASSIAGRWPDGHEGIGHTRWATHGKPSDINAHPHLDCSGDVVVIHNGIIENYLELKSELAAAGHRFGSETDTEVIPHLLEHYLREEKELMAALTRTIARLEGAHAIVAMSRSEPGTLVAARVGNAGGVVVGHGSGENFLASDLPAILPHTRRVAFLDDREVVRLTAASVSYWSGDGQPLQKQPQEVPYDPVSAAKGSYKHFMLKEIMDQPESILDTIRGRAQFDTPAVELEDIPLSKQQLSQVRRVVLIAMGTSLHAAMIGRHYMERIAGIPADVDNASEYRYRGAIIGRDTLVVTVGQSGETVDTLAAMEEARRRGAPQITICNVVGSQATRVADAVVYTRCGLEIGVCSTKTFTAAVTALYLLACYLGQARGLIDRERMGGLLEPLA</sequence>
<organism evidence="12">
    <name type="scientific">marine sediment metagenome</name>
    <dbReference type="NCBI Taxonomy" id="412755"/>
    <lineage>
        <taxon>unclassified sequences</taxon>
        <taxon>metagenomes</taxon>
        <taxon>ecological metagenomes</taxon>
    </lineage>
</organism>
<feature type="non-terminal residue" evidence="12">
    <location>
        <position position="444"/>
    </location>
</feature>
<dbReference type="InterPro" id="IPR029055">
    <property type="entry name" value="Ntn_hydrolases_N"/>
</dbReference>
<dbReference type="NCBIfam" id="TIGR01135">
    <property type="entry name" value="glmS"/>
    <property type="match status" value="1"/>
</dbReference>
<dbReference type="NCBIfam" id="NF001484">
    <property type="entry name" value="PRK00331.1"/>
    <property type="match status" value="1"/>
</dbReference>
<keyword evidence="9" id="KW-0315">Glutamine amidotransferase</keyword>
<evidence type="ECO:0000259" key="11">
    <source>
        <dbReference type="PROSITE" id="PS51464"/>
    </source>
</evidence>
<dbReference type="GO" id="GO:0005829">
    <property type="term" value="C:cytosol"/>
    <property type="evidence" value="ECO:0007669"/>
    <property type="project" value="TreeGrafter"/>
</dbReference>
<dbReference type="InterPro" id="IPR047084">
    <property type="entry name" value="GFAT_N"/>
</dbReference>
<evidence type="ECO:0000256" key="7">
    <source>
        <dbReference type="ARBA" id="ARBA00022679"/>
    </source>
</evidence>
<evidence type="ECO:0000313" key="12">
    <source>
        <dbReference type="EMBL" id="KKL27303.1"/>
    </source>
</evidence>
<dbReference type="Pfam" id="PF13522">
    <property type="entry name" value="GATase_6"/>
    <property type="match status" value="1"/>
</dbReference>
<keyword evidence="7" id="KW-0808">Transferase</keyword>
<dbReference type="InterPro" id="IPR017932">
    <property type="entry name" value="GATase_2_dom"/>
</dbReference>
<dbReference type="GO" id="GO:0006002">
    <property type="term" value="P:fructose 6-phosphate metabolic process"/>
    <property type="evidence" value="ECO:0007669"/>
    <property type="project" value="TreeGrafter"/>
</dbReference>
<comment type="subcellular location">
    <subcellularLocation>
        <location evidence="2">Cytoplasm</location>
    </subcellularLocation>
</comment>
<dbReference type="PANTHER" id="PTHR10937:SF0">
    <property type="entry name" value="GLUTAMINE--FRUCTOSE-6-PHOSPHATE TRANSAMINASE (ISOMERIZING)"/>
    <property type="match status" value="1"/>
</dbReference>
<evidence type="ECO:0000256" key="1">
    <source>
        <dbReference type="ARBA" id="ARBA00001031"/>
    </source>
</evidence>
<dbReference type="InterPro" id="IPR005855">
    <property type="entry name" value="GFAT"/>
</dbReference>
<evidence type="ECO:0000256" key="2">
    <source>
        <dbReference type="ARBA" id="ARBA00004496"/>
    </source>
</evidence>
<dbReference type="AlphaFoldDB" id="A0A0F9EU31"/>
<keyword evidence="8" id="KW-0677">Repeat</keyword>
<dbReference type="SUPFAM" id="SSF56235">
    <property type="entry name" value="N-terminal nucleophile aminohydrolases (Ntn hydrolases)"/>
    <property type="match status" value="1"/>
</dbReference>
<protein>
    <recommendedName>
        <fullName evidence="4">Glutamine--fructose-6-phosphate aminotransferase [isomerizing]</fullName>
        <ecNumber evidence="3">2.6.1.16</ecNumber>
    </recommendedName>
</protein>
<gene>
    <name evidence="12" type="ORF">LCGC14_2386510</name>
</gene>
<dbReference type="CDD" id="cd05008">
    <property type="entry name" value="SIS_GlmS_GlmD_1"/>
    <property type="match status" value="1"/>
</dbReference>
<evidence type="ECO:0000256" key="9">
    <source>
        <dbReference type="ARBA" id="ARBA00022962"/>
    </source>
</evidence>
<comment type="caution">
    <text evidence="12">The sequence shown here is derived from an EMBL/GenBank/DDBJ whole genome shotgun (WGS) entry which is preliminary data.</text>
</comment>
<accession>A0A0F9EU31</accession>
<dbReference type="FunFam" id="3.60.20.10:FF:000006">
    <property type="entry name" value="Glutamine--fructose-6-phosphate aminotransferase [isomerizing]"/>
    <property type="match status" value="1"/>
</dbReference>
<evidence type="ECO:0000256" key="8">
    <source>
        <dbReference type="ARBA" id="ARBA00022737"/>
    </source>
</evidence>
<dbReference type="PANTHER" id="PTHR10937">
    <property type="entry name" value="GLUCOSAMINE--FRUCTOSE-6-PHOSPHATE AMINOTRANSFERASE, ISOMERIZING"/>
    <property type="match status" value="1"/>
</dbReference>
<keyword evidence="5" id="KW-0963">Cytoplasm</keyword>
<dbReference type="Pfam" id="PF01380">
    <property type="entry name" value="SIS"/>
    <property type="match status" value="1"/>
</dbReference>
<evidence type="ECO:0000256" key="4">
    <source>
        <dbReference type="ARBA" id="ARBA00016090"/>
    </source>
</evidence>
<dbReference type="SUPFAM" id="SSF53697">
    <property type="entry name" value="SIS domain"/>
    <property type="match status" value="1"/>
</dbReference>
<dbReference type="InterPro" id="IPR046348">
    <property type="entry name" value="SIS_dom_sf"/>
</dbReference>
<name>A0A0F9EU31_9ZZZZ</name>
<reference evidence="12" key="1">
    <citation type="journal article" date="2015" name="Nature">
        <title>Complex archaea that bridge the gap between prokaryotes and eukaryotes.</title>
        <authorList>
            <person name="Spang A."/>
            <person name="Saw J.H."/>
            <person name="Jorgensen S.L."/>
            <person name="Zaremba-Niedzwiedzka K."/>
            <person name="Martijn J."/>
            <person name="Lind A.E."/>
            <person name="van Eijk R."/>
            <person name="Schleper C."/>
            <person name="Guy L."/>
            <person name="Ettema T.J."/>
        </authorList>
    </citation>
    <scope>NUCLEOTIDE SEQUENCE</scope>
</reference>
<dbReference type="PROSITE" id="PS51464">
    <property type="entry name" value="SIS"/>
    <property type="match status" value="1"/>
</dbReference>
<proteinExistence type="predicted"/>
<dbReference type="GO" id="GO:0097367">
    <property type="term" value="F:carbohydrate derivative binding"/>
    <property type="evidence" value="ECO:0007669"/>
    <property type="project" value="InterPro"/>
</dbReference>
<dbReference type="InterPro" id="IPR001347">
    <property type="entry name" value="SIS_dom"/>
</dbReference>
<dbReference type="CDD" id="cd00714">
    <property type="entry name" value="GFAT"/>
    <property type="match status" value="1"/>
</dbReference>
<evidence type="ECO:0000259" key="10">
    <source>
        <dbReference type="PROSITE" id="PS51278"/>
    </source>
</evidence>
<dbReference type="PROSITE" id="PS51278">
    <property type="entry name" value="GATASE_TYPE_2"/>
    <property type="match status" value="1"/>
</dbReference>
<evidence type="ECO:0000256" key="3">
    <source>
        <dbReference type="ARBA" id="ARBA00012916"/>
    </source>
</evidence>
<dbReference type="InterPro" id="IPR035466">
    <property type="entry name" value="GlmS/AgaS_SIS"/>
</dbReference>
<keyword evidence="6" id="KW-0032">Aminotransferase</keyword>
<evidence type="ECO:0000256" key="6">
    <source>
        <dbReference type="ARBA" id="ARBA00022576"/>
    </source>
</evidence>
<feature type="domain" description="SIS" evidence="11">
    <location>
        <begin position="291"/>
        <end position="430"/>
    </location>
</feature>
<dbReference type="FunFam" id="3.40.50.10490:FF:000001">
    <property type="entry name" value="Glutamine--fructose-6-phosphate aminotransferase [isomerizing]"/>
    <property type="match status" value="1"/>
</dbReference>